<dbReference type="GO" id="GO:0009117">
    <property type="term" value="P:nucleotide metabolic process"/>
    <property type="evidence" value="ECO:0007669"/>
    <property type="project" value="InterPro"/>
</dbReference>
<dbReference type="InterPro" id="IPR045759">
    <property type="entry name" value="Ap4A_phos1/2_N"/>
</dbReference>
<feature type="domain" description="Ap4A phosphorylase 1/2 N-terminal" evidence="2">
    <location>
        <begin position="5"/>
        <end position="181"/>
    </location>
</feature>
<proteinExistence type="predicted"/>
<dbReference type="InterPro" id="IPR036265">
    <property type="entry name" value="HIT-like_sf"/>
</dbReference>
<dbReference type="PANTHER" id="PTHR38420">
    <property type="entry name" value="AP-4-A PHOSPHORYLASE II"/>
    <property type="match status" value="1"/>
</dbReference>
<name>A0A167IFL8_CALVF</name>
<dbReference type="STRING" id="1330018.A0A167IFL8"/>
<dbReference type="GO" id="GO:0005524">
    <property type="term" value="F:ATP binding"/>
    <property type="evidence" value="ECO:0007669"/>
    <property type="project" value="InterPro"/>
</dbReference>
<reference evidence="3 4" key="1">
    <citation type="journal article" date="2016" name="Mol. Biol. Evol.">
        <title>Comparative Genomics of Early-Diverging Mushroom-Forming Fungi Provides Insights into the Origins of Lignocellulose Decay Capabilities.</title>
        <authorList>
            <person name="Nagy L.G."/>
            <person name="Riley R."/>
            <person name="Tritt A."/>
            <person name="Adam C."/>
            <person name="Daum C."/>
            <person name="Floudas D."/>
            <person name="Sun H."/>
            <person name="Yadav J.S."/>
            <person name="Pangilinan J."/>
            <person name="Larsson K.H."/>
            <person name="Matsuura K."/>
            <person name="Barry K."/>
            <person name="Labutti K."/>
            <person name="Kuo R."/>
            <person name="Ohm R.A."/>
            <person name="Bhattacharya S.S."/>
            <person name="Shirouzu T."/>
            <person name="Yoshinaga Y."/>
            <person name="Martin F.M."/>
            <person name="Grigoriev I.V."/>
            <person name="Hibbett D.S."/>
        </authorList>
    </citation>
    <scope>NUCLEOTIDE SEQUENCE [LARGE SCALE GENOMIC DNA]</scope>
    <source>
        <strain evidence="3 4">TUFC12733</strain>
    </source>
</reference>
<dbReference type="Proteomes" id="UP000076738">
    <property type="component" value="Unassembled WGS sequence"/>
</dbReference>
<dbReference type="InterPro" id="IPR043171">
    <property type="entry name" value="Ap4A_phos1/2-like"/>
</dbReference>
<dbReference type="SUPFAM" id="SSF54197">
    <property type="entry name" value="HIT-like"/>
    <property type="match status" value="1"/>
</dbReference>
<dbReference type="Gene3D" id="3.30.428.70">
    <property type="match status" value="1"/>
</dbReference>
<dbReference type="OrthoDB" id="10267950at2759"/>
<dbReference type="Pfam" id="PF09830">
    <property type="entry name" value="ATP_transf"/>
    <property type="match status" value="1"/>
</dbReference>
<dbReference type="Pfam" id="PF19327">
    <property type="entry name" value="Ap4A_phos_N"/>
    <property type="match status" value="1"/>
</dbReference>
<dbReference type="InterPro" id="IPR019200">
    <property type="entry name" value="ATP_adenylylTrfase_C"/>
</dbReference>
<evidence type="ECO:0000313" key="4">
    <source>
        <dbReference type="Proteomes" id="UP000076738"/>
    </source>
</evidence>
<evidence type="ECO:0000259" key="2">
    <source>
        <dbReference type="Pfam" id="PF19327"/>
    </source>
</evidence>
<evidence type="ECO:0000259" key="1">
    <source>
        <dbReference type="Pfam" id="PF09830"/>
    </source>
</evidence>
<organism evidence="3 4">
    <name type="scientific">Calocera viscosa (strain TUFC12733)</name>
    <dbReference type="NCBI Taxonomy" id="1330018"/>
    <lineage>
        <taxon>Eukaryota</taxon>
        <taxon>Fungi</taxon>
        <taxon>Dikarya</taxon>
        <taxon>Basidiomycota</taxon>
        <taxon>Agaricomycotina</taxon>
        <taxon>Dacrymycetes</taxon>
        <taxon>Dacrymycetales</taxon>
        <taxon>Dacrymycetaceae</taxon>
        <taxon>Calocera</taxon>
    </lineage>
</organism>
<evidence type="ECO:0000313" key="3">
    <source>
        <dbReference type="EMBL" id="KZO92600.1"/>
    </source>
</evidence>
<accession>A0A167IFL8</accession>
<dbReference type="EMBL" id="KV417309">
    <property type="protein sequence ID" value="KZO92600.1"/>
    <property type="molecule type" value="Genomic_DNA"/>
</dbReference>
<feature type="domain" description="ATP adenylyltransferase C-terminal" evidence="1">
    <location>
        <begin position="199"/>
        <end position="317"/>
    </location>
</feature>
<gene>
    <name evidence="3" type="ORF">CALVIDRAFT_520147</name>
</gene>
<dbReference type="InterPro" id="IPR009163">
    <property type="entry name" value="Ap4A_phos1/2"/>
</dbReference>
<protein>
    <submittedName>
        <fullName evidence="3">HIT-like protein</fullName>
    </submittedName>
</protein>
<dbReference type="PANTHER" id="PTHR38420:SF1">
    <property type="entry name" value="PUTATIVE (AFU_ORTHOLOGUE AFUA_5G14690)-RELATED"/>
    <property type="match status" value="1"/>
</dbReference>
<sequence>MAEYTAEEIVKRVPRCATEASESGDLLYFPSDFYTYEENGIDFHIRHCPALLQKPALPAPDFSQQPVKKDPFAPPYVEKLVIGELKQEDGESQYVALLNKYSVVQNHFLLVTKDYASQSSAPTPGDLAVTYSLLQAGQRAGTEMFAFYNCGEQSGASQHHKHLQFLWPDAGAPAGGPPIERLAQQAHVKDESKPFSLSQLPYAHYVYRLPPFAVSSQPQELLHIFANGFIQLLDLVFETLRRQPEPLYGSASYNVLVTLRHLHVIPRMREAHKLRETGEELSINALGFAGMLLVKSEKELEAVRKEGVSVILRGVGCERISDAEIAPQITELAEPDS</sequence>
<dbReference type="GO" id="GO:0003877">
    <property type="term" value="F:ATP:ADP adenylyltransferase activity"/>
    <property type="evidence" value="ECO:0007669"/>
    <property type="project" value="InterPro"/>
</dbReference>
<dbReference type="AlphaFoldDB" id="A0A167IFL8"/>
<keyword evidence="4" id="KW-1185">Reference proteome</keyword>